<dbReference type="AlphaFoldDB" id="A0A5J4RVT3"/>
<comment type="caution">
    <text evidence="1">The sequence shown here is derived from an EMBL/GenBank/DDBJ whole genome shotgun (WGS) entry which is preliminary data.</text>
</comment>
<reference evidence="1" key="1">
    <citation type="submission" date="2019-03" db="EMBL/GenBank/DDBJ databases">
        <title>Single cell metagenomics reveals metabolic interactions within the superorganism composed of flagellate Streblomastix strix and complex community of Bacteroidetes bacteria on its surface.</title>
        <authorList>
            <person name="Treitli S.C."/>
            <person name="Kolisko M."/>
            <person name="Husnik F."/>
            <person name="Keeling P."/>
            <person name="Hampl V."/>
        </authorList>
    </citation>
    <scope>NUCLEOTIDE SEQUENCE</scope>
    <source>
        <strain evidence="1">STM</strain>
    </source>
</reference>
<organism evidence="1">
    <name type="scientific">termite gut metagenome</name>
    <dbReference type="NCBI Taxonomy" id="433724"/>
    <lineage>
        <taxon>unclassified sequences</taxon>
        <taxon>metagenomes</taxon>
        <taxon>organismal metagenomes</taxon>
    </lineage>
</organism>
<gene>
    <name evidence="1" type="ORF">EZS27_014823</name>
</gene>
<protein>
    <submittedName>
        <fullName evidence="1">Uncharacterized protein</fullName>
    </submittedName>
</protein>
<accession>A0A5J4RVT3</accession>
<evidence type="ECO:0000313" key="1">
    <source>
        <dbReference type="EMBL" id="KAA6337071.1"/>
    </source>
</evidence>
<sequence length="87" mass="10275">MFNLKNKHYIICSNSYIELTLVSKNNFIIVRQKSVLIIIVQLIPSIQQYFCSISSFLPFGSIITWIIQWTCDVQQHLIQTINSRWQI</sequence>
<name>A0A5J4RVT3_9ZZZZ</name>
<proteinExistence type="predicted"/>
<dbReference type="EMBL" id="SNRY01000733">
    <property type="protein sequence ID" value="KAA6337071.1"/>
    <property type="molecule type" value="Genomic_DNA"/>
</dbReference>